<evidence type="ECO:0000313" key="5">
    <source>
        <dbReference type="Proteomes" id="UP000306102"/>
    </source>
</evidence>
<evidence type="ECO:0000313" key="4">
    <source>
        <dbReference type="EMBL" id="THG14212.1"/>
    </source>
</evidence>
<protein>
    <recommendedName>
        <fullName evidence="3">RRM domain-containing protein</fullName>
    </recommendedName>
</protein>
<proteinExistence type="predicted"/>
<keyword evidence="5" id="KW-1185">Reference proteome</keyword>
<keyword evidence="2" id="KW-0812">Transmembrane</keyword>
<gene>
    <name evidence="4" type="ORF">TEA_002841</name>
</gene>
<dbReference type="PROSITE" id="PS50102">
    <property type="entry name" value="RRM"/>
    <property type="match status" value="1"/>
</dbReference>
<feature type="transmembrane region" description="Helical" evidence="2">
    <location>
        <begin position="94"/>
        <end position="113"/>
    </location>
</feature>
<dbReference type="InterPro" id="IPR000504">
    <property type="entry name" value="RRM_dom"/>
</dbReference>
<dbReference type="EMBL" id="SDRB02005492">
    <property type="protein sequence ID" value="THG14212.1"/>
    <property type="molecule type" value="Genomic_DNA"/>
</dbReference>
<keyword evidence="2" id="KW-1133">Transmembrane helix</keyword>
<keyword evidence="1" id="KW-0694">RNA-binding</keyword>
<dbReference type="Pfam" id="PF00076">
    <property type="entry name" value="RRM_1"/>
    <property type="match status" value="1"/>
</dbReference>
<dbReference type="GO" id="GO:0003723">
    <property type="term" value="F:RNA binding"/>
    <property type="evidence" value="ECO:0007669"/>
    <property type="project" value="UniProtKB-UniRule"/>
</dbReference>
<feature type="domain" description="RRM" evidence="3">
    <location>
        <begin position="1"/>
        <end position="46"/>
    </location>
</feature>
<dbReference type="SUPFAM" id="SSF54928">
    <property type="entry name" value="RNA-binding domain, RBD"/>
    <property type="match status" value="1"/>
</dbReference>
<organism evidence="4 5">
    <name type="scientific">Camellia sinensis var. sinensis</name>
    <name type="common">China tea</name>
    <dbReference type="NCBI Taxonomy" id="542762"/>
    <lineage>
        <taxon>Eukaryota</taxon>
        <taxon>Viridiplantae</taxon>
        <taxon>Streptophyta</taxon>
        <taxon>Embryophyta</taxon>
        <taxon>Tracheophyta</taxon>
        <taxon>Spermatophyta</taxon>
        <taxon>Magnoliopsida</taxon>
        <taxon>eudicotyledons</taxon>
        <taxon>Gunneridae</taxon>
        <taxon>Pentapetalae</taxon>
        <taxon>asterids</taxon>
        <taxon>Ericales</taxon>
        <taxon>Theaceae</taxon>
        <taxon>Camellia</taxon>
    </lineage>
</organism>
<reference evidence="4 5" key="1">
    <citation type="journal article" date="2018" name="Proc. Natl. Acad. Sci. U.S.A.">
        <title>Draft genome sequence of Camellia sinensis var. sinensis provides insights into the evolution of the tea genome and tea quality.</title>
        <authorList>
            <person name="Wei C."/>
            <person name="Yang H."/>
            <person name="Wang S."/>
            <person name="Zhao J."/>
            <person name="Liu C."/>
            <person name="Gao L."/>
            <person name="Xia E."/>
            <person name="Lu Y."/>
            <person name="Tai Y."/>
            <person name="She G."/>
            <person name="Sun J."/>
            <person name="Cao H."/>
            <person name="Tong W."/>
            <person name="Gao Q."/>
            <person name="Li Y."/>
            <person name="Deng W."/>
            <person name="Jiang X."/>
            <person name="Wang W."/>
            <person name="Chen Q."/>
            <person name="Zhang S."/>
            <person name="Li H."/>
            <person name="Wu J."/>
            <person name="Wang P."/>
            <person name="Li P."/>
            <person name="Shi C."/>
            <person name="Zheng F."/>
            <person name="Jian J."/>
            <person name="Huang B."/>
            <person name="Shan D."/>
            <person name="Shi M."/>
            <person name="Fang C."/>
            <person name="Yue Y."/>
            <person name="Li F."/>
            <person name="Li D."/>
            <person name="Wei S."/>
            <person name="Han B."/>
            <person name="Jiang C."/>
            <person name="Yin Y."/>
            <person name="Xia T."/>
            <person name="Zhang Z."/>
            <person name="Bennetzen J.L."/>
            <person name="Zhao S."/>
            <person name="Wan X."/>
        </authorList>
    </citation>
    <scope>NUCLEOTIDE SEQUENCE [LARGE SCALE GENOMIC DNA]</scope>
    <source>
        <strain evidence="5">cv. Shuchazao</strain>
        <tissue evidence="4">Leaf</tissue>
    </source>
</reference>
<dbReference type="AlphaFoldDB" id="A0A4S4EE82"/>
<dbReference type="Gene3D" id="3.30.70.330">
    <property type="match status" value="1"/>
</dbReference>
<evidence type="ECO:0000256" key="1">
    <source>
        <dbReference type="PROSITE-ProRule" id="PRU00176"/>
    </source>
</evidence>
<evidence type="ECO:0000259" key="3">
    <source>
        <dbReference type="PROSITE" id="PS50102"/>
    </source>
</evidence>
<feature type="transmembrane region" description="Helical" evidence="2">
    <location>
        <begin position="56"/>
        <end position="74"/>
    </location>
</feature>
<sequence>MLDPQGVSKGSGFVAFSTSVEATRALNAMNGKMIGHKPLYVAVAQRKDERRAQLQVIFFIASFLTALQHHLFPFLSRSFFNGPPSRTSDIPTQLVVKVVSVCYIILDILVSTIRTNFENMLENEVGTLEGTTHKRFEIY</sequence>
<keyword evidence="2" id="KW-0472">Membrane</keyword>
<dbReference type="InterPro" id="IPR012677">
    <property type="entry name" value="Nucleotide-bd_a/b_plait_sf"/>
</dbReference>
<dbReference type="STRING" id="542762.A0A4S4EE82"/>
<dbReference type="InterPro" id="IPR035979">
    <property type="entry name" value="RBD_domain_sf"/>
</dbReference>
<name>A0A4S4EE82_CAMSN</name>
<dbReference type="Proteomes" id="UP000306102">
    <property type="component" value="Unassembled WGS sequence"/>
</dbReference>
<accession>A0A4S4EE82</accession>
<comment type="caution">
    <text evidence="4">The sequence shown here is derived from an EMBL/GenBank/DDBJ whole genome shotgun (WGS) entry which is preliminary data.</text>
</comment>
<evidence type="ECO:0000256" key="2">
    <source>
        <dbReference type="SAM" id="Phobius"/>
    </source>
</evidence>